<dbReference type="SUPFAM" id="SSF51569">
    <property type="entry name" value="Aldolase"/>
    <property type="match status" value="1"/>
</dbReference>
<sequence>MYRGVTAALVTPLTPAGAVAEADVARLVGSLRDHVAALLATLSTGEGWALTPEQWRDMVAATVRHAQGVPVLAGIELPTTAQVVERIAWARELGAAAVVATTPYGPEVEQAEMVRHFAALAAAGLPVLVYHESELSGNKTELATLLEICRIPGVVGVKDSSNSVEFIKELIAAEPGVAVYQGMEELLLDSGPVDGYVIALSCVEPAFCAGLFQDPAPAKLPELLAMCKRYGLDREDWYVAVKDELHRRGVLSSARTVSG</sequence>
<organism evidence="5 6">
    <name type="scientific">Kitasatospora viridis</name>
    <dbReference type="NCBI Taxonomy" id="281105"/>
    <lineage>
        <taxon>Bacteria</taxon>
        <taxon>Bacillati</taxon>
        <taxon>Actinomycetota</taxon>
        <taxon>Actinomycetes</taxon>
        <taxon>Kitasatosporales</taxon>
        <taxon>Streptomycetaceae</taxon>
        <taxon>Kitasatospora</taxon>
    </lineage>
</organism>
<dbReference type="AlphaFoldDB" id="A0A561UPA3"/>
<keyword evidence="6" id="KW-1185">Reference proteome</keyword>
<gene>
    <name evidence="5" type="ORF">FHX73_115098</name>
</gene>
<dbReference type="OrthoDB" id="9778880at2"/>
<proteinExistence type="inferred from homology"/>
<evidence type="ECO:0000313" key="6">
    <source>
        <dbReference type="Proteomes" id="UP000317940"/>
    </source>
</evidence>
<comment type="similarity">
    <text evidence="2">Belongs to the DapA family.</text>
</comment>
<protein>
    <submittedName>
        <fullName evidence="5">4-hydroxy-tetrahydrodipicolinate synthase</fullName>
    </submittedName>
</protein>
<dbReference type="Gene3D" id="3.20.20.70">
    <property type="entry name" value="Aldolase class I"/>
    <property type="match status" value="1"/>
</dbReference>
<feature type="binding site" evidence="4">
    <location>
        <position position="44"/>
    </location>
    <ligand>
        <name>pyruvate</name>
        <dbReference type="ChEBI" id="CHEBI:15361"/>
    </ligand>
</feature>
<feature type="binding site" evidence="4">
    <location>
        <position position="197"/>
    </location>
    <ligand>
        <name>pyruvate</name>
        <dbReference type="ChEBI" id="CHEBI:15361"/>
    </ligand>
</feature>
<dbReference type="PANTHER" id="PTHR42849">
    <property type="entry name" value="N-ACETYLNEURAMINATE LYASE"/>
    <property type="match status" value="1"/>
</dbReference>
<dbReference type="GO" id="GO:0005829">
    <property type="term" value="C:cytosol"/>
    <property type="evidence" value="ECO:0007669"/>
    <property type="project" value="TreeGrafter"/>
</dbReference>
<dbReference type="CDD" id="cd00408">
    <property type="entry name" value="DHDPS-like"/>
    <property type="match status" value="1"/>
</dbReference>
<dbReference type="GO" id="GO:0019262">
    <property type="term" value="P:N-acetylneuraminate catabolic process"/>
    <property type="evidence" value="ECO:0007669"/>
    <property type="project" value="TreeGrafter"/>
</dbReference>
<dbReference type="EMBL" id="VIWT01000001">
    <property type="protein sequence ID" value="TWG01206.1"/>
    <property type="molecule type" value="Genomic_DNA"/>
</dbReference>
<evidence type="ECO:0000256" key="1">
    <source>
        <dbReference type="ARBA" id="ARBA00023239"/>
    </source>
</evidence>
<feature type="active site" description="Proton donor/acceptor" evidence="3">
    <location>
        <position position="130"/>
    </location>
</feature>
<dbReference type="Proteomes" id="UP000317940">
    <property type="component" value="Unassembled WGS sequence"/>
</dbReference>
<evidence type="ECO:0000256" key="2">
    <source>
        <dbReference type="PIRNR" id="PIRNR001365"/>
    </source>
</evidence>
<feature type="active site" description="Schiff-base intermediate with substrate" evidence="3">
    <location>
        <position position="158"/>
    </location>
</feature>
<dbReference type="GO" id="GO:0008747">
    <property type="term" value="F:N-acetylneuraminate lyase activity"/>
    <property type="evidence" value="ECO:0007669"/>
    <property type="project" value="TreeGrafter"/>
</dbReference>
<dbReference type="PIRSF" id="PIRSF001365">
    <property type="entry name" value="DHDPS"/>
    <property type="match status" value="1"/>
</dbReference>
<dbReference type="Pfam" id="PF00701">
    <property type="entry name" value="DHDPS"/>
    <property type="match status" value="1"/>
</dbReference>
<name>A0A561UPA3_9ACTN</name>
<evidence type="ECO:0000313" key="5">
    <source>
        <dbReference type="EMBL" id="TWG01206.1"/>
    </source>
</evidence>
<dbReference type="InterPro" id="IPR002220">
    <property type="entry name" value="DapA-like"/>
</dbReference>
<evidence type="ECO:0000256" key="4">
    <source>
        <dbReference type="PIRSR" id="PIRSR001365-2"/>
    </source>
</evidence>
<dbReference type="SMART" id="SM01130">
    <property type="entry name" value="DHDPS"/>
    <property type="match status" value="1"/>
</dbReference>
<reference evidence="5 6" key="1">
    <citation type="submission" date="2019-06" db="EMBL/GenBank/DDBJ databases">
        <title>Sequencing the genomes of 1000 actinobacteria strains.</title>
        <authorList>
            <person name="Klenk H.-P."/>
        </authorList>
    </citation>
    <scope>NUCLEOTIDE SEQUENCE [LARGE SCALE GENOMIC DNA]</scope>
    <source>
        <strain evidence="5 6">DSM 44826</strain>
    </source>
</reference>
<evidence type="ECO:0000256" key="3">
    <source>
        <dbReference type="PIRSR" id="PIRSR001365-1"/>
    </source>
</evidence>
<dbReference type="InterPro" id="IPR013785">
    <property type="entry name" value="Aldolase_TIM"/>
</dbReference>
<accession>A0A561UPA3</accession>
<comment type="caution">
    <text evidence="5">The sequence shown here is derived from an EMBL/GenBank/DDBJ whole genome shotgun (WGS) entry which is preliminary data.</text>
</comment>
<dbReference type="PANTHER" id="PTHR42849:SF1">
    <property type="entry name" value="N-ACETYLNEURAMINATE LYASE"/>
    <property type="match status" value="1"/>
</dbReference>
<dbReference type="RefSeq" id="WP_145907252.1">
    <property type="nucleotide sequence ID" value="NZ_BAAAMZ010000040.1"/>
</dbReference>
<keyword evidence="1 2" id="KW-0456">Lyase</keyword>